<sequence>MDEHELRPGLRRAALHLGARAGRREELLLALESALAPFAARPHWGKLFCAEAAAIAPLYERHPDFVSLAERWDPRGAFRTPWLEARVLGVR</sequence>
<protein>
    <submittedName>
        <fullName evidence="3">D-arabinono-1,4-lactone oxidase</fullName>
    </submittedName>
</protein>
<reference evidence="3 4" key="1">
    <citation type="submission" date="2023-12" db="EMBL/GenBank/DDBJ databases">
        <title>Blastococcus brunescens sp. nov., an actonobacterium isolated from sandstone collected in sahara desert.</title>
        <authorList>
            <person name="Gtari M."/>
            <person name="Ghodhbane F."/>
        </authorList>
    </citation>
    <scope>NUCLEOTIDE SEQUENCE [LARGE SCALE GENOMIC DNA]</scope>
    <source>
        <strain evidence="3 4">BMG 8361</strain>
    </source>
</reference>
<evidence type="ECO:0000313" key="4">
    <source>
        <dbReference type="Proteomes" id="UP001324287"/>
    </source>
</evidence>
<organism evidence="3 4">
    <name type="scientific">Blastococcus brunescens</name>
    <dbReference type="NCBI Taxonomy" id="1564165"/>
    <lineage>
        <taxon>Bacteria</taxon>
        <taxon>Bacillati</taxon>
        <taxon>Actinomycetota</taxon>
        <taxon>Actinomycetes</taxon>
        <taxon>Geodermatophilales</taxon>
        <taxon>Geodermatophilaceae</taxon>
        <taxon>Blastococcus</taxon>
    </lineage>
</organism>
<dbReference type="InterPro" id="IPR016171">
    <property type="entry name" value="Vanillyl_alc_oxidase_C-sub2"/>
</dbReference>
<dbReference type="RefSeq" id="WP_324277976.1">
    <property type="nucleotide sequence ID" value="NZ_CP141261.1"/>
</dbReference>
<evidence type="ECO:0000313" key="3">
    <source>
        <dbReference type="EMBL" id="WRL66664.1"/>
    </source>
</evidence>
<dbReference type="InterPro" id="IPR007173">
    <property type="entry name" value="ALO_C"/>
</dbReference>
<feature type="domain" description="D-arabinono-1,4-lactone oxidase C-terminal" evidence="2">
    <location>
        <begin position="25"/>
        <end position="84"/>
    </location>
</feature>
<dbReference type="EMBL" id="CP141261">
    <property type="protein sequence ID" value="WRL66664.1"/>
    <property type="molecule type" value="Genomic_DNA"/>
</dbReference>
<accession>A0ABZ1BAQ9</accession>
<dbReference type="Proteomes" id="UP001324287">
    <property type="component" value="Chromosome"/>
</dbReference>
<proteinExistence type="predicted"/>
<dbReference type="Gene3D" id="1.10.45.10">
    <property type="entry name" value="Vanillyl-alcohol Oxidase, Chain A, domain 4"/>
    <property type="match status" value="1"/>
</dbReference>
<keyword evidence="4" id="KW-1185">Reference proteome</keyword>
<keyword evidence="1" id="KW-0560">Oxidoreductase</keyword>
<evidence type="ECO:0000259" key="2">
    <source>
        <dbReference type="Pfam" id="PF04030"/>
    </source>
</evidence>
<name>A0ABZ1BAQ9_9ACTN</name>
<evidence type="ECO:0000256" key="1">
    <source>
        <dbReference type="ARBA" id="ARBA00023002"/>
    </source>
</evidence>
<gene>
    <name evidence="3" type="ORF">U6N30_15500</name>
</gene>
<dbReference type="Pfam" id="PF04030">
    <property type="entry name" value="ALO"/>
    <property type="match status" value="1"/>
</dbReference>